<name>A0A395V2P7_9FIRM</name>
<dbReference type="InterPro" id="IPR038475">
    <property type="entry name" value="RecG_C_sf"/>
</dbReference>
<evidence type="ECO:0000313" key="2">
    <source>
        <dbReference type="EMBL" id="RGT82814.1"/>
    </source>
</evidence>
<dbReference type="SUPFAM" id="SSF46785">
    <property type="entry name" value="Winged helix' DNA-binding domain"/>
    <property type="match status" value="1"/>
</dbReference>
<dbReference type="EMBL" id="QRUJ01000008">
    <property type="protein sequence ID" value="RGR54409.1"/>
    <property type="molecule type" value="Genomic_DNA"/>
</dbReference>
<dbReference type="Proteomes" id="UP000266066">
    <property type="component" value="Unassembled WGS sequence"/>
</dbReference>
<dbReference type="EMBL" id="QRXG01000005">
    <property type="protein sequence ID" value="RGT82814.1"/>
    <property type="molecule type" value="Genomic_DNA"/>
</dbReference>
<dbReference type="Gene3D" id="3.30.565.60">
    <property type="match status" value="1"/>
</dbReference>
<organism evidence="1 3">
    <name type="scientific">Agathobacter rectalis</name>
    <dbReference type="NCBI Taxonomy" id="39491"/>
    <lineage>
        <taxon>Bacteria</taxon>
        <taxon>Bacillati</taxon>
        <taxon>Bacillota</taxon>
        <taxon>Clostridia</taxon>
        <taxon>Lachnospirales</taxon>
        <taxon>Lachnospiraceae</taxon>
        <taxon>Agathobacter</taxon>
    </lineage>
</organism>
<protein>
    <submittedName>
        <fullName evidence="1">Uncharacterized protein</fullName>
    </submittedName>
</protein>
<comment type="caution">
    <text evidence="1">The sequence shown here is derived from an EMBL/GenBank/DDBJ whole genome shotgun (WGS) entry which is preliminary data.</text>
</comment>
<evidence type="ECO:0000313" key="4">
    <source>
        <dbReference type="Proteomes" id="UP000284296"/>
    </source>
</evidence>
<sequence length="206" mass="23317">MFDDHIVVESPGKLPGLVRADNIRFTHFSRNPKIAEFLKNYKFVKEFGEGVNRMCNELEQVGLKDPVYHTNAFILQAVIYNSKVGKTIVEKTADSFKKLAVAVNKSLIDYQKPAIGEEKSAIDDKKSAVDRIKSVLEQQKYNEPSKANILKVYDEIEKNQIFGTKEIKEILDCSPSTARAVMTKLRDMKVVKVVNGKGKGKYVFIE</sequence>
<dbReference type="AlphaFoldDB" id="A0A395V2P7"/>
<proteinExistence type="predicted"/>
<reference evidence="3 4" key="1">
    <citation type="submission" date="2018-08" db="EMBL/GenBank/DDBJ databases">
        <title>A genome reference for cultivated species of the human gut microbiota.</title>
        <authorList>
            <person name="Zou Y."/>
            <person name="Xue W."/>
            <person name="Luo G."/>
        </authorList>
    </citation>
    <scope>NUCLEOTIDE SEQUENCE [LARGE SCALE GENOMIC DNA]</scope>
    <source>
        <strain evidence="2 4">AF18-16LB</strain>
        <strain evidence="1 3">AF25-15</strain>
    </source>
</reference>
<evidence type="ECO:0000313" key="1">
    <source>
        <dbReference type="EMBL" id="RGR54409.1"/>
    </source>
</evidence>
<accession>A0A395V2P7</accession>
<gene>
    <name evidence="2" type="ORF">DWX06_04515</name>
    <name evidence="1" type="ORF">DWY38_09185</name>
</gene>
<evidence type="ECO:0000313" key="3">
    <source>
        <dbReference type="Proteomes" id="UP000266066"/>
    </source>
</evidence>
<dbReference type="PANTHER" id="PTHR30595">
    <property type="entry name" value="GLPR-RELATED TRANSCRIPTIONAL REPRESSOR"/>
    <property type="match status" value="1"/>
</dbReference>
<dbReference type="Proteomes" id="UP000284296">
    <property type="component" value="Unassembled WGS sequence"/>
</dbReference>
<dbReference type="InterPro" id="IPR036390">
    <property type="entry name" value="WH_DNA-bd_sf"/>
</dbReference>
<dbReference type="PANTHER" id="PTHR30595:SF6">
    <property type="entry name" value="SCHLAFEN ALBA-2 DOMAIN-CONTAINING PROTEIN"/>
    <property type="match status" value="1"/>
</dbReference>
<dbReference type="Pfam" id="PF13749">
    <property type="entry name" value="HATPase_c_4"/>
    <property type="match status" value="1"/>
</dbReference>